<evidence type="ECO:0000313" key="3">
    <source>
        <dbReference type="Proteomes" id="UP000054485"/>
    </source>
</evidence>
<dbReference type="InterPro" id="IPR009027">
    <property type="entry name" value="Ribosomal_bL9/RNase_H1_N"/>
</dbReference>
<organism evidence="2 3">
    <name type="scientific">Suillus luteus UH-Slu-Lm8-n1</name>
    <dbReference type="NCBI Taxonomy" id="930992"/>
    <lineage>
        <taxon>Eukaryota</taxon>
        <taxon>Fungi</taxon>
        <taxon>Dikarya</taxon>
        <taxon>Basidiomycota</taxon>
        <taxon>Agaricomycotina</taxon>
        <taxon>Agaricomycetes</taxon>
        <taxon>Agaricomycetidae</taxon>
        <taxon>Boletales</taxon>
        <taxon>Suillineae</taxon>
        <taxon>Suillaceae</taxon>
        <taxon>Suillus</taxon>
    </lineage>
</organism>
<dbReference type="Pfam" id="PF01693">
    <property type="entry name" value="Cauli_VI"/>
    <property type="match status" value="1"/>
</dbReference>
<evidence type="ECO:0000259" key="1">
    <source>
        <dbReference type="Pfam" id="PF01693"/>
    </source>
</evidence>
<reference evidence="3" key="2">
    <citation type="submission" date="2015-01" db="EMBL/GenBank/DDBJ databases">
        <title>Evolutionary Origins and Diversification of the Mycorrhizal Mutualists.</title>
        <authorList>
            <consortium name="DOE Joint Genome Institute"/>
            <consortium name="Mycorrhizal Genomics Consortium"/>
            <person name="Kohler A."/>
            <person name="Kuo A."/>
            <person name="Nagy L.G."/>
            <person name="Floudas D."/>
            <person name="Copeland A."/>
            <person name="Barry K.W."/>
            <person name="Cichocki N."/>
            <person name="Veneault-Fourrey C."/>
            <person name="LaButti K."/>
            <person name="Lindquist E.A."/>
            <person name="Lipzen A."/>
            <person name="Lundell T."/>
            <person name="Morin E."/>
            <person name="Murat C."/>
            <person name="Riley R."/>
            <person name="Ohm R."/>
            <person name="Sun H."/>
            <person name="Tunlid A."/>
            <person name="Henrissat B."/>
            <person name="Grigoriev I.V."/>
            <person name="Hibbett D.S."/>
            <person name="Martin F."/>
        </authorList>
    </citation>
    <scope>NUCLEOTIDE SEQUENCE [LARGE SCALE GENOMIC DNA]</scope>
    <source>
        <strain evidence="3">UH-Slu-Lm8-n1</strain>
    </source>
</reference>
<protein>
    <recommendedName>
        <fullName evidence="1">Ribonuclease H1 N-terminal domain-containing protein</fullName>
    </recommendedName>
</protein>
<dbReference type="Gene3D" id="3.40.970.10">
    <property type="entry name" value="Ribonuclease H1, N-terminal domain"/>
    <property type="match status" value="1"/>
</dbReference>
<reference evidence="2 3" key="1">
    <citation type="submission" date="2014-04" db="EMBL/GenBank/DDBJ databases">
        <authorList>
            <consortium name="DOE Joint Genome Institute"/>
            <person name="Kuo A."/>
            <person name="Ruytinx J."/>
            <person name="Rineau F."/>
            <person name="Colpaert J."/>
            <person name="Kohler A."/>
            <person name="Nagy L.G."/>
            <person name="Floudas D."/>
            <person name="Copeland A."/>
            <person name="Barry K.W."/>
            <person name="Cichocki N."/>
            <person name="Veneault-Fourrey C."/>
            <person name="LaButti K."/>
            <person name="Lindquist E.A."/>
            <person name="Lipzen A."/>
            <person name="Lundell T."/>
            <person name="Morin E."/>
            <person name="Murat C."/>
            <person name="Sun H."/>
            <person name="Tunlid A."/>
            <person name="Henrissat B."/>
            <person name="Grigoriev I.V."/>
            <person name="Hibbett D.S."/>
            <person name="Martin F."/>
            <person name="Nordberg H.P."/>
            <person name="Cantor M.N."/>
            <person name="Hua S.X."/>
        </authorList>
    </citation>
    <scope>NUCLEOTIDE SEQUENCE [LARGE SCALE GENOMIC DNA]</scope>
    <source>
        <strain evidence="2 3">UH-Slu-Lm8-n1</strain>
    </source>
</reference>
<feature type="domain" description="Ribonuclease H1 N-terminal" evidence="1">
    <location>
        <begin position="124"/>
        <end position="164"/>
    </location>
</feature>
<dbReference type="InterPro" id="IPR011320">
    <property type="entry name" value="RNase_H1_N"/>
</dbReference>
<keyword evidence="3" id="KW-1185">Reference proteome</keyword>
<proteinExistence type="predicted"/>
<dbReference type="OrthoDB" id="3270804at2759"/>
<dbReference type="InterPro" id="IPR037056">
    <property type="entry name" value="RNase_H1_N_sf"/>
</dbReference>
<accession>A0A0C9ZZX4</accession>
<dbReference type="STRING" id="930992.A0A0C9ZZX4"/>
<evidence type="ECO:0000313" key="2">
    <source>
        <dbReference type="EMBL" id="KIK35046.1"/>
    </source>
</evidence>
<dbReference type="InParanoid" id="A0A0C9ZZX4"/>
<gene>
    <name evidence="2" type="ORF">CY34DRAFT_17287</name>
</gene>
<dbReference type="Proteomes" id="UP000054485">
    <property type="component" value="Unassembled WGS sequence"/>
</dbReference>
<dbReference type="SUPFAM" id="SSF55658">
    <property type="entry name" value="L9 N-domain-like"/>
    <property type="match status" value="1"/>
</dbReference>
<dbReference type="AlphaFoldDB" id="A0A0C9ZZX4"/>
<sequence>MKVFPTAKDETFSLSELASALELVRNQHAITQGDHQADEVTHTADDVAVDDVGSGYCPACSQRVQGFTLPIVNNNVAAADNVADDSDTVAPVNNVAPVTPVPQAAATQAAPPNLHTSTSVSQRWYVITVGRETGVFQGWHNVHVHVIGVPGACFGRYSSQSTAQVAYAQALNDGSVSRLPL</sequence>
<dbReference type="HOGENOM" id="CLU_1563909_0_0_1"/>
<dbReference type="EMBL" id="KN835670">
    <property type="protein sequence ID" value="KIK35046.1"/>
    <property type="molecule type" value="Genomic_DNA"/>
</dbReference>
<name>A0A0C9ZZX4_9AGAM</name>